<gene>
    <name evidence="2" type="ORF">GPECTOR_5g23</name>
</gene>
<accession>A0A150GWF1</accession>
<dbReference type="AlphaFoldDB" id="A0A150GWF1"/>
<name>A0A150GWF1_GONPE</name>
<reference evidence="3" key="1">
    <citation type="journal article" date="2016" name="Nat. Commun.">
        <title>The Gonium pectorale genome demonstrates co-option of cell cycle regulation during the evolution of multicellularity.</title>
        <authorList>
            <person name="Hanschen E.R."/>
            <person name="Marriage T.N."/>
            <person name="Ferris P.J."/>
            <person name="Hamaji T."/>
            <person name="Toyoda A."/>
            <person name="Fujiyama A."/>
            <person name="Neme R."/>
            <person name="Noguchi H."/>
            <person name="Minakuchi Y."/>
            <person name="Suzuki M."/>
            <person name="Kawai-Toyooka H."/>
            <person name="Smith D.R."/>
            <person name="Sparks H."/>
            <person name="Anderson J."/>
            <person name="Bakaric R."/>
            <person name="Luria V."/>
            <person name="Karger A."/>
            <person name="Kirschner M.W."/>
            <person name="Durand P.M."/>
            <person name="Michod R.E."/>
            <person name="Nozaki H."/>
            <person name="Olson B.J."/>
        </authorList>
    </citation>
    <scope>NUCLEOTIDE SEQUENCE [LARGE SCALE GENOMIC DNA]</scope>
    <source>
        <strain evidence="3">NIES-2863</strain>
    </source>
</reference>
<comment type="caution">
    <text evidence="2">The sequence shown here is derived from an EMBL/GenBank/DDBJ whole genome shotgun (WGS) entry which is preliminary data.</text>
</comment>
<dbReference type="OrthoDB" id="546611at2759"/>
<feature type="region of interest" description="Disordered" evidence="1">
    <location>
        <begin position="635"/>
        <end position="656"/>
    </location>
</feature>
<dbReference type="STRING" id="33097.A0A150GWF1"/>
<evidence type="ECO:0000256" key="1">
    <source>
        <dbReference type="SAM" id="MobiDB-lite"/>
    </source>
</evidence>
<dbReference type="Proteomes" id="UP000075714">
    <property type="component" value="Unassembled WGS sequence"/>
</dbReference>
<evidence type="ECO:0000313" key="2">
    <source>
        <dbReference type="EMBL" id="KXZ54129.1"/>
    </source>
</evidence>
<proteinExistence type="predicted"/>
<keyword evidence="3" id="KW-1185">Reference proteome</keyword>
<evidence type="ECO:0000313" key="3">
    <source>
        <dbReference type="Proteomes" id="UP000075714"/>
    </source>
</evidence>
<organism evidence="2 3">
    <name type="scientific">Gonium pectorale</name>
    <name type="common">Green alga</name>
    <dbReference type="NCBI Taxonomy" id="33097"/>
    <lineage>
        <taxon>Eukaryota</taxon>
        <taxon>Viridiplantae</taxon>
        <taxon>Chlorophyta</taxon>
        <taxon>core chlorophytes</taxon>
        <taxon>Chlorophyceae</taxon>
        <taxon>CS clade</taxon>
        <taxon>Chlamydomonadales</taxon>
        <taxon>Volvocaceae</taxon>
        <taxon>Gonium</taxon>
    </lineage>
</organism>
<protein>
    <submittedName>
        <fullName evidence="2">Uncharacterized protein</fullName>
    </submittedName>
</protein>
<dbReference type="EMBL" id="LSYV01000006">
    <property type="protein sequence ID" value="KXZ54129.1"/>
    <property type="molecule type" value="Genomic_DNA"/>
</dbReference>
<sequence>MGVQGLASILEAGSCPRVEALGDGDAAQRRDNLLLVDAPSVLEWLSSKLEVDWQSPDYHAHLYRAICRFYGGLQRTGLRLVLLTDSAPAPGSEAAHAARCASSLASAHFAPPTSEPVALQAYADLGLQAVRSAHSAGRLLTAWAQRNADSLFAALTTHSDVYVHAVAAVAKPWDVVVDPHGVTFHLWEPAELWRTWHASTVGSPTLPPLYVRAQVAAVLAAPAVAAAAAPLMPPSSVARSLAQHQHSSSSREPEVLPLEFFRSPPLSLRTFDDQDLAALNATVRGHLDAYGAARNGAALRNLTLTPEALPWLHPTGDAAPGASYEFDPNGKLLYGLTAAPAAPAAVAGPAAAQWFAPGKDLPSVDLAGDAAEVAAAVPERQATLAETAAAVAAALPGLPPTLVTYGALLLHAVDPDEAAWDPPAVRALLLPGVPPAAGAAVAAPPSAEEEAAAAAAAAIIDVGSALNAEDWADIDAKEVVAKTRAGPGYALLKRIRPWAPPSGPRSVGGAGGDAPPSSGVAGLVTAARAALAAGPNAPEWAAAERAWRSARPAVRQQALTDMWGCANRWLSSAAGGGGPARHLHQQEILDLVDEHLKRPAAQRARRPLHVILSTPTGSGKTFTAVMMQLHVLKGRRPAAGGGSGPDGQSALAVEQRPGHPDAILVYSVPTKQASSGRGGSG</sequence>